<keyword evidence="3" id="KW-0269">Exonuclease</keyword>
<dbReference type="SUPFAM" id="SSF158682">
    <property type="entry name" value="TerB-like"/>
    <property type="match status" value="1"/>
</dbReference>
<evidence type="ECO:0000256" key="3">
    <source>
        <dbReference type="ARBA" id="ARBA00022839"/>
    </source>
</evidence>
<dbReference type="GO" id="GO:0005829">
    <property type="term" value="C:cytosol"/>
    <property type="evidence" value="ECO:0007669"/>
    <property type="project" value="TreeGrafter"/>
</dbReference>
<dbReference type="GO" id="GO:0003887">
    <property type="term" value="F:DNA-directed DNA polymerase activity"/>
    <property type="evidence" value="ECO:0007669"/>
    <property type="project" value="InterPro"/>
</dbReference>
<gene>
    <name evidence="5" type="ORF">GX859_11750</name>
</gene>
<evidence type="ECO:0000313" key="5">
    <source>
        <dbReference type="EMBL" id="NLA56938.1"/>
    </source>
</evidence>
<protein>
    <recommendedName>
        <fullName evidence="4">RNA polymerase sigma-70 domain-containing protein</fullName>
    </recommendedName>
</protein>
<dbReference type="InterPro" id="IPR036397">
    <property type="entry name" value="RNaseH_sf"/>
</dbReference>
<dbReference type="InterPro" id="IPR006054">
    <property type="entry name" value="DnaQ"/>
</dbReference>
<dbReference type="AlphaFoldDB" id="A0A7X6PQH7"/>
<evidence type="ECO:0000259" key="4">
    <source>
        <dbReference type="PROSITE" id="PS00716"/>
    </source>
</evidence>
<evidence type="ECO:0000313" key="6">
    <source>
        <dbReference type="Proteomes" id="UP000557899"/>
    </source>
</evidence>
<dbReference type="EMBL" id="JAAZHI010000231">
    <property type="protein sequence ID" value="NLA56938.1"/>
    <property type="molecule type" value="Genomic_DNA"/>
</dbReference>
<dbReference type="FunFam" id="3.30.420.10:FF:000045">
    <property type="entry name" value="3'-5' exonuclease DinG"/>
    <property type="match status" value="1"/>
</dbReference>
<dbReference type="NCBIfam" id="TIGR00573">
    <property type="entry name" value="dnaq"/>
    <property type="match status" value="1"/>
</dbReference>
<reference evidence="5 6" key="1">
    <citation type="journal article" date="2020" name="Biotechnol. Biofuels">
        <title>New insights from the biogas microbiome by comprehensive genome-resolved metagenomics of nearly 1600 species originating from multiple anaerobic digesters.</title>
        <authorList>
            <person name="Campanaro S."/>
            <person name="Treu L."/>
            <person name="Rodriguez-R L.M."/>
            <person name="Kovalovszki A."/>
            <person name="Ziels R.M."/>
            <person name="Maus I."/>
            <person name="Zhu X."/>
            <person name="Kougias P.G."/>
            <person name="Basile A."/>
            <person name="Luo G."/>
            <person name="Schluter A."/>
            <person name="Konstantinidis K.T."/>
            <person name="Angelidaki I."/>
        </authorList>
    </citation>
    <scope>NUCLEOTIDE SEQUENCE [LARGE SCALE GENOMIC DNA]</scope>
    <source>
        <strain evidence="5">AS15tlH2ME_198</strain>
    </source>
</reference>
<evidence type="ECO:0000256" key="2">
    <source>
        <dbReference type="ARBA" id="ARBA00022801"/>
    </source>
</evidence>
<comment type="caution">
    <text evidence="5">The sequence shown here is derived from an EMBL/GenBank/DDBJ whole genome shotgun (WGS) entry which is preliminary data.</text>
</comment>
<dbReference type="InterPro" id="IPR013520">
    <property type="entry name" value="Ribonucl_H"/>
</dbReference>
<dbReference type="SMART" id="SM00479">
    <property type="entry name" value="EXOIII"/>
    <property type="match status" value="1"/>
</dbReference>
<dbReference type="PRINTS" id="PR00046">
    <property type="entry name" value="SIGMA70FCT"/>
</dbReference>
<sequence length="1053" mass="114614">MTVPFKSAVLDLETTGFQPADRVIEVGVVLLDEYLDVESTWQTLVQPDRDIDNTHVHGISPTDLVQAPRFAGIAAELAELLDGRVLIAHNAPFDTRFLAAEFARLDVDLPEPDSWSLCTRVLSRAHLPGAPGRLADCLACAGLHNELPHAALADATATAALFRVLVEKHGAGGGDVAPLTWPVPDLPREAPLARGVRGDSDEADHWFERLTANVPDTGVVEVDRYRTLLRGALLDNHLSLSEIEQLVDAAEELGLSREEVLDIHLDYLRQLAVEAWADGVVTAAEREHLHDIAVQLAVDPESVDELLAEPVYGEVEDTGLRHGDRVSFTGALTLGRDTWEQRARTAGLDVGGVTRRSALLVAANPDSMSGKARRAREFGVPIVDETTFARMLSELAPTEETVDTVETVTPFTEVFPWLASLGVAPAGADDVARAWLERHRTVPLHELSPRLDPTELPDSLPRTGTVVARWLNRWPRPLEASVTQLMDVPGMGRLRVHRTLVAVVHAALDTPAGDYLVDGDIYLNDAEEVGTPSREVETLTEWLALTGALPAAPVAEAPAAVRRAWRTLTEDPYWSDPAAHAVERAREELVRRIGTDQRDIDIWAGRLMGTRTLEELGTDHGITRERIRQLETQLKRRLVEPDDALHLVIDALPQRYGALARVADVLRDVPTLAAEGPVAGHSMLEALAWLADTWDIADGWFQRAGLDADLAAALQDFADEFGVVSLSAVGENLGVDKDLLAERLAGEAIVEGDHILTRTRSSQDRAAALLAIEGEPLTVADLVARLGDVNPRTLTNAMGADPRIIRVGRDRWALADWGMEEYSTLVEWIGRRVEEGPVPLRDLLAEAGELGVAETSVRAYASSAEFQTVDGMVSRVEEVQELDLDPDETPGLYRVGGDWFLLVTVTSEHLRGSGSGVPRGVAVALDIPMLGKRTLDSPLGEQTVGNTRTGATVSTIRRFLEAAGIGEGERIWLQFTADGRFDVQRATPRTPGAGVAEVLNVTGLDTWISTADEQALERLNTAVGLDAGAPRRRTVSRFRHRRQDDIADLILGL</sequence>
<dbReference type="InterPro" id="IPR012337">
    <property type="entry name" value="RNaseH-like_sf"/>
</dbReference>
<dbReference type="InterPro" id="IPR036420">
    <property type="entry name" value="BRCT_dom_sf"/>
</dbReference>
<dbReference type="InterPro" id="IPR029024">
    <property type="entry name" value="TerB-like"/>
</dbReference>
<evidence type="ECO:0000256" key="1">
    <source>
        <dbReference type="ARBA" id="ARBA00022722"/>
    </source>
</evidence>
<keyword evidence="1" id="KW-0540">Nuclease</keyword>
<dbReference type="PROSITE" id="PS00716">
    <property type="entry name" value="SIGMA70_2"/>
    <property type="match status" value="1"/>
</dbReference>
<dbReference type="Gene3D" id="1.10.10.10">
    <property type="entry name" value="Winged helix-like DNA-binding domain superfamily/Winged helix DNA-binding domain"/>
    <property type="match status" value="1"/>
</dbReference>
<dbReference type="GO" id="GO:0006260">
    <property type="term" value="P:DNA replication"/>
    <property type="evidence" value="ECO:0007669"/>
    <property type="project" value="InterPro"/>
</dbReference>
<accession>A0A7X6PQH7</accession>
<dbReference type="InterPro" id="IPR036388">
    <property type="entry name" value="WH-like_DNA-bd_sf"/>
</dbReference>
<dbReference type="CDD" id="cd06127">
    <property type="entry name" value="DEDDh"/>
    <property type="match status" value="1"/>
</dbReference>
<organism evidence="5 6">
    <name type="scientific">Corynebacterium humireducens</name>
    <dbReference type="NCBI Taxonomy" id="1223514"/>
    <lineage>
        <taxon>Bacteria</taxon>
        <taxon>Bacillati</taxon>
        <taxon>Actinomycetota</taxon>
        <taxon>Actinomycetes</taxon>
        <taxon>Mycobacteriales</taxon>
        <taxon>Corynebacteriaceae</taxon>
        <taxon>Corynebacterium</taxon>
    </lineage>
</organism>
<dbReference type="Proteomes" id="UP000557899">
    <property type="component" value="Unassembled WGS sequence"/>
</dbReference>
<dbReference type="PANTHER" id="PTHR30231">
    <property type="entry name" value="DNA POLYMERASE III SUBUNIT EPSILON"/>
    <property type="match status" value="1"/>
</dbReference>
<dbReference type="Gene3D" id="3.40.50.10190">
    <property type="entry name" value="BRCT domain"/>
    <property type="match status" value="1"/>
</dbReference>
<dbReference type="Pfam" id="PF00929">
    <property type="entry name" value="RNase_T"/>
    <property type="match status" value="1"/>
</dbReference>
<name>A0A7X6PQH7_9CORY</name>
<dbReference type="GO" id="GO:0003700">
    <property type="term" value="F:DNA-binding transcription factor activity"/>
    <property type="evidence" value="ECO:0007669"/>
    <property type="project" value="InterPro"/>
</dbReference>
<dbReference type="GO" id="GO:0008408">
    <property type="term" value="F:3'-5' exonuclease activity"/>
    <property type="evidence" value="ECO:0007669"/>
    <property type="project" value="TreeGrafter"/>
</dbReference>
<dbReference type="Gene3D" id="3.30.420.10">
    <property type="entry name" value="Ribonuclease H-like superfamily/Ribonuclease H"/>
    <property type="match status" value="1"/>
</dbReference>
<dbReference type="GO" id="GO:0006352">
    <property type="term" value="P:DNA-templated transcription initiation"/>
    <property type="evidence" value="ECO:0007669"/>
    <property type="project" value="InterPro"/>
</dbReference>
<dbReference type="GO" id="GO:0003677">
    <property type="term" value="F:DNA binding"/>
    <property type="evidence" value="ECO:0007669"/>
    <property type="project" value="InterPro"/>
</dbReference>
<feature type="domain" description="RNA polymerase sigma-70" evidence="4">
    <location>
        <begin position="612"/>
        <end position="638"/>
    </location>
</feature>
<dbReference type="SUPFAM" id="SSF53098">
    <property type="entry name" value="Ribonuclease H-like"/>
    <property type="match status" value="1"/>
</dbReference>
<dbReference type="InterPro" id="IPR000943">
    <property type="entry name" value="RNA_pol_sigma70"/>
</dbReference>
<keyword evidence="2" id="KW-0378">Hydrolase</keyword>
<proteinExistence type="predicted"/>
<dbReference type="PANTHER" id="PTHR30231:SF4">
    <property type="entry name" value="PROTEIN NEN2"/>
    <property type="match status" value="1"/>
</dbReference>